<sequence length="148" mass="15610">MKPLPILLAAAALSLSAAVSAASAAHEAVVYKQPYCDCCEGHIAYLREHGYTVQVQVLQPAELARLKQQAGVDPDLASCHTTLIDGYAIEGHVPVAAIERLLRERPAIRGISLPGMPAGAPGHPGQRSGPLVVMELGAPGQAREFMRD</sequence>
<dbReference type="InterPro" id="IPR007332">
    <property type="entry name" value="DUF411"/>
</dbReference>
<dbReference type="AlphaFoldDB" id="A0A317MWP6"/>
<accession>A0A317MWP6</accession>
<evidence type="ECO:0000313" key="2">
    <source>
        <dbReference type="EMBL" id="PWV62404.1"/>
    </source>
</evidence>
<name>A0A317MWP6_9GAMM</name>
<feature type="chain" id="PRO_5016410727" description="CopG family transcriptional regulator" evidence="1">
    <location>
        <begin position="22"/>
        <end position="148"/>
    </location>
</feature>
<dbReference type="OrthoDB" id="14727at2"/>
<evidence type="ECO:0000256" key="1">
    <source>
        <dbReference type="SAM" id="SignalP"/>
    </source>
</evidence>
<comment type="caution">
    <text evidence="2">The sequence shown here is derived from an EMBL/GenBank/DDBJ whole genome shotgun (WGS) entry which is preliminary data.</text>
</comment>
<protein>
    <recommendedName>
        <fullName evidence="4">CopG family transcriptional regulator</fullName>
    </recommendedName>
</protein>
<gene>
    <name evidence="2" type="ORF">C7443_104199</name>
</gene>
<keyword evidence="1" id="KW-0732">Signal</keyword>
<evidence type="ECO:0008006" key="4">
    <source>
        <dbReference type="Google" id="ProtNLM"/>
    </source>
</evidence>
<evidence type="ECO:0000313" key="3">
    <source>
        <dbReference type="Proteomes" id="UP000246569"/>
    </source>
</evidence>
<dbReference type="RefSeq" id="WP_110018229.1">
    <property type="nucleotide sequence ID" value="NZ_QGTJ01000004.1"/>
</dbReference>
<dbReference type="Pfam" id="PF04214">
    <property type="entry name" value="DUF411"/>
    <property type="match status" value="1"/>
</dbReference>
<proteinExistence type="predicted"/>
<feature type="signal peptide" evidence="1">
    <location>
        <begin position="1"/>
        <end position="21"/>
    </location>
</feature>
<organism evidence="2 3">
    <name type="scientific">Plasticicumulans acidivorans</name>
    <dbReference type="NCBI Taxonomy" id="886464"/>
    <lineage>
        <taxon>Bacteria</taxon>
        <taxon>Pseudomonadati</taxon>
        <taxon>Pseudomonadota</taxon>
        <taxon>Gammaproteobacteria</taxon>
        <taxon>Candidatus Competibacteraceae</taxon>
        <taxon>Plasticicumulans</taxon>
    </lineage>
</organism>
<reference evidence="2 3" key="1">
    <citation type="submission" date="2018-05" db="EMBL/GenBank/DDBJ databases">
        <title>Genomic Encyclopedia of Type Strains, Phase IV (KMG-IV): sequencing the most valuable type-strain genomes for metagenomic binning, comparative biology and taxonomic classification.</title>
        <authorList>
            <person name="Goeker M."/>
        </authorList>
    </citation>
    <scope>NUCLEOTIDE SEQUENCE [LARGE SCALE GENOMIC DNA]</scope>
    <source>
        <strain evidence="2 3">DSM 23606</strain>
    </source>
</reference>
<dbReference type="Proteomes" id="UP000246569">
    <property type="component" value="Unassembled WGS sequence"/>
</dbReference>
<keyword evidence="3" id="KW-1185">Reference proteome</keyword>
<dbReference type="EMBL" id="QGTJ01000004">
    <property type="protein sequence ID" value="PWV62404.1"/>
    <property type="molecule type" value="Genomic_DNA"/>
</dbReference>